<dbReference type="InterPro" id="IPR008220">
    <property type="entry name" value="HAT_MetX-like"/>
</dbReference>
<organism evidence="5 6">
    <name type="scientific">Achaetomium macrosporum</name>
    <dbReference type="NCBI Taxonomy" id="79813"/>
    <lineage>
        <taxon>Eukaryota</taxon>
        <taxon>Fungi</taxon>
        <taxon>Dikarya</taxon>
        <taxon>Ascomycota</taxon>
        <taxon>Pezizomycotina</taxon>
        <taxon>Sordariomycetes</taxon>
        <taxon>Sordariomycetidae</taxon>
        <taxon>Sordariales</taxon>
        <taxon>Chaetomiaceae</taxon>
        <taxon>Achaetomium</taxon>
    </lineage>
</organism>
<dbReference type="AlphaFoldDB" id="A0AAN7H9Z5"/>
<dbReference type="GO" id="GO:0009092">
    <property type="term" value="P:homoserine metabolic process"/>
    <property type="evidence" value="ECO:0007669"/>
    <property type="project" value="TreeGrafter"/>
</dbReference>
<feature type="active site" evidence="3">
    <location>
        <position position="350"/>
    </location>
</feature>
<dbReference type="EMBL" id="MU860233">
    <property type="protein sequence ID" value="KAK4235848.1"/>
    <property type="molecule type" value="Genomic_DNA"/>
</dbReference>
<dbReference type="InterPro" id="IPR000073">
    <property type="entry name" value="AB_hydrolase_1"/>
</dbReference>
<dbReference type="Gene3D" id="3.40.50.1820">
    <property type="entry name" value="alpha/beta hydrolase"/>
    <property type="match status" value="1"/>
</dbReference>
<dbReference type="PIRSF" id="PIRSF000443">
    <property type="entry name" value="Homoser_Ac_trans"/>
    <property type="match status" value="1"/>
</dbReference>
<dbReference type="HAMAP" id="MF_00296">
    <property type="entry name" value="MetX_acyltransf"/>
    <property type="match status" value="1"/>
</dbReference>
<sequence>MGTGGLSVAKQHAMPRMLPPNQRYITIDEFTLESGETLVNATVAFTFMGLLNAARDNAVLVCHALSGSADVTDWWASLLTQASPALDPAKWCIICCNALGSPYGSASPLTPRTGKRLYGPDFPKTTIRDDVRIHKQVLDILGVRSIYCVIGGSMGGMAALEWSLLFGKDYVQSMVLIATAARQSAWGAAWAENQRCTIRCDPKFCGGHYDVNDPPAAGLAAARMAALLTYRTHQSFEKRFGRHGTSTSSEAAYLSQSYLQYQGNKFNTRFDANCYLHILDKIDSHDITRNRYPPGLRKEEAVGKVLAQIRQPTLVVGIPTDGLYPLCEQYTLYENLPNAAFAQLHSEDGHDGFLLEAAQLNDLLRSFLGM</sequence>
<protein>
    <submittedName>
        <fullName evidence="5">Homoserine o-acetyltransferase</fullName>
    </submittedName>
</protein>
<feature type="active site" evidence="3">
    <location>
        <position position="321"/>
    </location>
</feature>
<proteinExistence type="inferred from homology"/>
<evidence type="ECO:0000313" key="5">
    <source>
        <dbReference type="EMBL" id="KAK4235848.1"/>
    </source>
</evidence>
<dbReference type="PANTHER" id="PTHR32268">
    <property type="entry name" value="HOMOSERINE O-ACETYLTRANSFERASE"/>
    <property type="match status" value="1"/>
</dbReference>
<keyword evidence="2" id="KW-0808">Transferase</keyword>
<dbReference type="Pfam" id="PF00561">
    <property type="entry name" value="Abhydrolase_1"/>
    <property type="match status" value="1"/>
</dbReference>
<reference evidence="5" key="2">
    <citation type="submission" date="2023-05" db="EMBL/GenBank/DDBJ databases">
        <authorList>
            <consortium name="Lawrence Berkeley National Laboratory"/>
            <person name="Steindorff A."/>
            <person name="Hensen N."/>
            <person name="Bonometti L."/>
            <person name="Westerberg I."/>
            <person name="Brannstrom I.O."/>
            <person name="Guillou S."/>
            <person name="Cros-Aarteil S."/>
            <person name="Calhoun S."/>
            <person name="Haridas S."/>
            <person name="Kuo A."/>
            <person name="Mondo S."/>
            <person name="Pangilinan J."/>
            <person name="Riley R."/>
            <person name="Labutti K."/>
            <person name="Andreopoulos B."/>
            <person name="Lipzen A."/>
            <person name="Chen C."/>
            <person name="Yanf M."/>
            <person name="Daum C."/>
            <person name="Ng V."/>
            <person name="Clum A."/>
            <person name="Ohm R."/>
            <person name="Martin F."/>
            <person name="Silar P."/>
            <person name="Natvig D."/>
            <person name="Lalanne C."/>
            <person name="Gautier V."/>
            <person name="Ament-Velasquez S.L."/>
            <person name="Kruys A."/>
            <person name="Hutchinson M.I."/>
            <person name="Powell A.J."/>
            <person name="Barry K."/>
            <person name="Miller A.N."/>
            <person name="Grigoriev I.V."/>
            <person name="Debuchy R."/>
            <person name="Gladieux P."/>
            <person name="Thoren M.H."/>
            <person name="Johannesson H."/>
        </authorList>
    </citation>
    <scope>NUCLEOTIDE SEQUENCE</scope>
    <source>
        <strain evidence="5">CBS 532.94</strain>
    </source>
</reference>
<evidence type="ECO:0000256" key="2">
    <source>
        <dbReference type="ARBA" id="ARBA00022679"/>
    </source>
</evidence>
<feature type="active site" description="Nucleophile" evidence="3">
    <location>
        <position position="153"/>
    </location>
</feature>
<name>A0AAN7H9Z5_9PEZI</name>
<dbReference type="Proteomes" id="UP001303760">
    <property type="component" value="Unassembled WGS sequence"/>
</dbReference>
<evidence type="ECO:0000259" key="4">
    <source>
        <dbReference type="Pfam" id="PF00561"/>
    </source>
</evidence>
<comment type="similarity">
    <text evidence="1">Belongs to the AB hydrolase superfamily. MetX family.</text>
</comment>
<evidence type="ECO:0000256" key="1">
    <source>
        <dbReference type="ARBA" id="ARBA00006886"/>
    </source>
</evidence>
<keyword evidence="6" id="KW-1185">Reference proteome</keyword>
<reference evidence="5" key="1">
    <citation type="journal article" date="2023" name="Mol. Phylogenet. Evol.">
        <title>Genome-scale phylogeny and comparative genomics of the fungal order Sordariales.</title>
        <authorList>
            <person name="Hensen N."/>
            <person name="Bonometti L."/>
            <person name="Westerberg I."/>
            <person name="Brannstrom I.O."/>
            <person name="Guillou S."/>
            <person name="Cros-Aarteil S."/>
            <person name="Calhoun S."/>
            <person name="Haridas S."/>
            <person name="Kuo A."/>
            <person name="Mondo S."/>
            <person name="Pangilinan J."/>
            <person name="Riley R."/>
            <person name="LaButti K."/>
            <person name="Andreopoulos B."/>
            <person name="Lipzen A."/>
            <person name="Chen C."/>
            <person name="Yan M."/>
            <person name="Daum C."/>
            <person name="Ng V."/>
            <person name="Clum A."/>
            <person name="Steindorff A."/>
            <person name="Ohm R.A."/>
            <person name="Martin F."/>
            <person name="Silar P."/>
            <person name="Natvig D.O."/>
            <person name="Lalanne C."/>
            <person name="Gautier V."/>
            <person name="Ament-Velasquez S.L."/>
            <person name="Kruys A."/>
            <person name="Hutchinson M.I."/>
            <person name="Powell A.J."/>
            <person name="Barry K."/>
            <person name="Miller A.N."/>
            <person name="Grigoriev I.V."/>
            <person name="Debuchy R."/>
            <person name="Gladieux P."/>
            <person name="Hiltunen Thoren M."/>
            <person name="Johannesson H."/>
        </authorList>
    </citation>
    <scope>NUCLEOTIDE SEQUENCE</scope>
    <source>
        <strain evidence="5">CBS 532.94</strain>
    </source>
</reference>
<feature type="domain" description="AB hydrolase-1" evidence="4">
    <location>
        <begin position="57"/>
        <end position="356"/>
    </location>
</feature>
<evidence type="ECO:0000313" key="6">
    <source>
        <dbReference type="Proteomes" id="UP001303760"/>
    </source>
</evidence>
<dbReference type="InterPro" id="IPR029058">
    <property type="entry name" value="AB_hydrolase_fold"/>
</dbReference>
<dbReference type="GO" id="GO:0004414">
    <property type="term" value="F:homoserine O-acetyltransferase activity"/>
    <property type="evidence" value="ECO:0007669"/>
    <property type="project" value="TreeGrafter"/>
</dbReference>
<evidence type="ECO:0000256" key="3">
    <source>
        <dbReference type="PIRSR" id="PIRSR000443-1"/>
    </source>
</evidence>
<dbReference type="GO" id="GO:0009086">
    <property type="term" value="P:methionine biosynthetic process"/>
    <property type="evidence" value="ECO:0007669"/>
    <property type="project" value="TreeGrafter"/>
</dbReference>
<accession>A0AAN7H9Z5</accession>
<gene>
    <name evidence="5" type="ORF">C8A03DRAFT_17448</name>
</gene>
<comment type="caution">
    <text evidence="5">The sequence shown here is derived from an EMBL/GenBank/DDBJ whole genome shotgun (WGS) entry which is preliminary data.</text>
</comment>
<dbReference type="SUPFAM" id="SSF53474">
    <property type="entry name" value="alpha/beta-Hydrolases"/>
    <property type="match status" value="1"/>
</dbReference>
<dbReference type="NCBIfam" id="TIGR01392">
    <property type="entry name" value="homoserO_Ac_trn"/>
    <property type="match status" value="1"/>
</dbReference>
<dbReference type="PANTHER" id="PTHR32268:SF11">
    <property type="entry name" value="HOMOSERINE O-ACETYLTRANSFERASE"/>
    <property type="match status" value="1"/>
</dbReference>